<comment type="caution">
    <text evidence="4">The sequence shown here is derived from an EMBL/GenBank/DDBJ whole genome shotgun (WGS) entry which is preliminary data.</text>
</comment>
<dbReference type="EMBL" id="RCOS01000114">
    <property type="protein sequence ID" value="RSN73478.1"/>
    <property type="molecule type" value="Genomic_DNA"/>
</dbReference>
<feature type="region of interest" description="Disordered" evidence="1">
    <location>
        <begin position="214"/>
        <end position="262"/>
    </location>
</feature>
<dbReference type="InterPro" id="IPR035986">
    <property type="entry name" value="PKD_dom_sf"/>
</dbReference>
<evidence type="ECO:0000259" key="3">
    <source>
        <dbReference type="PROSITE" id="PS50093"/>
    </source>
</evidence>
<dbReference type="InterPro" id="IPR000601">
    <property type="entry name" value="PKD_dom"/>
</dbReference>
<evidence type="ECO:0000256" key="1">
    <source>
        <dbReference type="SAM" id="MobiDB-lite"/>
    </source>
</evidence>
<dbReference type="Gene3D" id="2.60.40.10">
    <property type="entry name" value="Immunoglobulins"/>
    <property type="match status" value="1"/>
</dbReference>
<keyword evidence="2" id="KW-0472">Membrane</keyword>
<dbReference type="Proteomes" id="UP000277582">
    <property type="component" value="Unassembled WGS sequence"/>
</dbReference>
<protein>
    <recommendedName>
        <fullName evidence="3">PKD domain-containing protein</fullName>
    </recommendedName>
</protein>
<evidence type="ECO:0000313" key="5">
    <source>
        <dbReference type="Proteomes" id="UP000277582"/>
    </source>
</evidence>
<dbReference type="InterPro" id="IPR013783">
    <property type="entry name" value="Ig-like_fold"/>
</dbReference>
<accession>A0A3R9QVW4</accession>
<name>A0A3R9QVW4_9CREN</name>
<keyword evidence="2" id="KW-0812">Transmembrane</keyword>
<dbReference type="CDD" id="cd00146">
    <property type="entry name" value="PKD"/>
    <property type="match status" value="1"/>
</dbReference>
<dbReference type="PROSITE" id="PS50093">
    <property type="entry name" value="PKD"/>
    <property type="match status" value="1"/>
</dbReference>
<organism evidence="4 5">
    <name type="scientific">Candidatus Methanodesulfokora washburnensis</name>
    <dbReference type="NCBI Taxonomy" id="2478471"/>
    <lineage>
        <taxon>Archaea</taxon>
        <taxon>Thermoproteota</taxon>
        <taxon>Candidatus Korarchaeia</taxon>
        <taxon>Candidatus Korarchaeia incertae sedis</taxon>
        <taxon>Candidatus Methanodesulfokora</taxon>
    </lineage>
</organism>
<reference evidence="4 5" key="1">
    <citation type="submission" date="2018-10" db="EMBL/GenBank/DDBJ databases">
        <title>Co-occurring genomic capacity for anaerobic methane metabolism and dissimilatory sulfite reduction discovered in the Korarchaeota.</title>
        <authorList>
            <person name="Mckay L.J."/>
            <person name="Dlakic M."/>
            <person name="Fields M.W."/>
            <person name="Delmont T.O."/>
            <person name="Eren A.M."/>
            <person name="Jay Z.J."/>
            <person name="Klingelsmith K.B."/>
            <person name="Rusch D.B."/>
            <person name="Inskeep W.P."/>
        </authorList>
    </citation>
    <scope>NUCLEOTIDE SEQUENCE [LARGE SCALE GENOMIC DNA]</scope>
    <source>
        <strain evidence="4 5">MDKW</strain>
    </source>
</reference>
<gene>
    <name evidence="4" type="ORF">D6D85_10330</name>
</gene>
<keyword evidence="2" id="KW-1133">Transmembrane helix</keyword>
<sequence length="313" mass="34568">MLTIILILCTTTAHAVTAQYWVKITGVEAPSTFVVGKTITVRLDIQYSLPANSHIYIMILKIHPGSQSTVWTNNDIAIPRSGSESITYRASFQVPSEPGYTEYKIIAMYQTTPSDWWNKWIQSDVQTFSVFISRPPSLTLYNPEITGLNVSIDGIANPGWSVVTLTRIHCNWGDGIEEDIHFPASHVYEKPGTYVITVTAYQSDGLTDNETVKVTVPSSEAQPSSSPSQPSSSPSQPSSSPSQPSSSPSQQQTQPPEQKSPAVTTTPIDAFYHLRIPLVIVVILLVIVAIYYAHKKKREGTIVLEEEETIVFR</sequence>
<dbReference type="SUPFAM" id="SSF49299">
    <property type="entry name" value="PKD domain"/>
    <property type="match status" value="1"/>
</dbReference>
<feature type="transmembrane region" description="Helical" evidence="2">
    <location>
        <begin position="270"/>
        <end position="293"/>
    </location>
</feature>
<feature type="domain" description="PKD" evidence="3">
    <location>
        <begin position="171"/>
        <end position="221"/>
    </location>
</feature>
<proteinExistence type="predicted"/>
<evidence type="ECO:0000313" key="4">
    <source>
        <dbReference type="EMBL" id="RSN73478.1"/>
    </source>
</evidence>
<dbReference type="AlphaFoldDB" id="A0A3R9QVW4"/>
<feature type="compositionally biased region" description="Low complexity" evidence="1">
    <location>
        <begin position="217"/>
        <end position="261"/>
    </location>
</feature>
<keyword evidence="5" id="KW-1185">Reference proteome</keyword>
<evidence type="ECO:0000256" key="2">
    <source>
        <dbReference type="SAM" id="Phobius"/>
    </source>
</evidence>